<dbReference type="Pfam" id="PF05154">
    <property type="entry name" value="TM2"/>
    <property type="match status" value="1"/>
</dbReference>
<evidence type="ECO:0000256" key="5">
    <source>
        <dbReference type="ARBA" id="ARBA00023136"/>
    </source>
</evidence>
<evidence type="ECO:0000256" key="7">
    <source>
        <dbReference type="SAM" id="MobiDB-lite"/>
    </source>
</evidence>
<evidence type="ECO:0000256" key="4">
    <source>
        <dbReference type="ARBA" id="ARBA00022989"/>
    </source>
</evidence>
<feature type="transmembrane region" description="Helical" evidence="8">
    <location>
        <begin position="244"/>
        <end position="270"/>
    </location>
</feature>
<dbReference type="RefSeq" id="WP_307039808.1">
    <property type="nucleotide sequence ID" value="NZ_JAUSYY010000001.1"/>
</dbReference>
<dbReference type="InterPro" id="IPR007829">
    <property type="entry name" value="TM2"/>
</dbReference>
<organism evidence="11 12">
    <name type="scientific">Agromyces ramosus</name>
    <dbReference type="NCBI Taxonomy" id="33879"/>
    <lineage>
        <taxon>Bacteria</taxon>
        <taxon>Bacillati</taxon>
        <taxon>Actinomycetota</taxon>
        <taxon>Actinomycetes</taxon>
        <taxon>Micrococcales</taxon>
        <taxon>Microbacteriaceae</taxon>
        <taxon>Agromyces</taxon>
    </lineage>
</organism>
<feature type="region of interest" description="Disordered" evidence="7">
    <location>
        <begin position="92"/>
        <end position="137"/>
    </location>
</feature>
<keyword evidence="6" id="KW-0325">Glycoprotein</keyword>
<dbReference type="Pfam" id="PF10708">
    <property type="entry name" value="DUF2510"/>
    <property type="match status" value="1"/>
</dbReference>
<keyword evidence="5 8" id="KW-0472">Membrane</keyword>
<evidence type="ECO:0000256" key="8">
    <source>
        <dbReference type="SAM" id="Phobius"/>
    </source>
</evidence>
<name>A0ABU0R6P1_9MICO</name>
<keyword evidence="2 8" id="KW-0812">Transmembrane</keyword>
<comment type="caution">
    <text evidence="11">The sequence shown here is derived from an EMBL/GenBank/DDBJ whole genome shotgun (WGS) entry which is preliminary data.</text>
</comment>
<dbReference type="PANTHER" id="PTHR21016:SF4">
    <property type="entry name" value="TM2 DOMAIN-CONTAINING PROTEIN 2"/>
    <property type="match status" value="1"/>
</dbReference>
<dbReference type="Proteomes" id="UP001239083">
    <property type="component" value="Unassembled WGS sequence"/>
</dbReference>
<evidence type="ECO:0008006" key="13">
    <source>
        <dbReference type="Google" id="ProtNLM"/>
    </source>
</evidence>
<evidence type="ECO:0000256" key="6">
    <source>
        <dbReference type="ARBA" id="ARBA00023180"/>
    </source>
</evidence>
<feature type="compositionally biased region" description="Low complexity" evidence="7">
    <location>
        <begin position="92"/>
        <end position="108"/>
    </location>
</feature>
<protein>
    <recommendedName>
        <fullName evidence="13">TM2 domain-containing protein</fullName>
    </recommendedName>
</protein>
<keyword evidence="4 8" id="KW-1133">Transmembrane helix</keyword>
<evidence type="ECO:0000313" key="12">
    <source>
        <dbReference type="Proteomes" id="UP001239083"/>
    </source>
</evidence>
<evidence type="ECO:0000259" key="9">
    <source>
        <dbReference type="Pfam" id="PF05154"/>
    </source>
</evidence>
<dbReference type="PANTHER" id="PTHR21016">
    <property type="entry name" value="BETA-AMYLOID BINDING PROTEIN-RELATED"/>
    <property type="match status" value="1"/>
</dbReference>
<evidence type="ECO:0000256" key="2">
    <source>
        <dbReference type="ARBA" id="ARBA00022692"/>
    </source>
</evidence>
<keyword evidence="3" id="KW-0732">Signal</keyword>
<dbReference type="InterPro" id="IPR018929">
    <property type="entry name" value="DUF2510"/>
</dbReference>
<evidence type="ECO:0000256" key="3">
    <source>
        <dbReference type="ARBA" id="ARBA00022729"/>
    </source>
</evidence>
<feature type="compositionally biased region" description="Pro residues" evidence="7">
    <location>
        <begin position="57"/>
        <end position="74"/>
    </location>
</feature>
<feature type="region of interest" description="Disordered" evidence="7">
    <location>
        <begin position="23"/>
        <end position="74"/>
    </location>
</feature>
<dbReference type="InterPro" id="IPR050932">
    <property type="entry name" value="TM2D1-3-like"/>
</dbReference>
<evidence type="ECO:0000313" key="11">
    <source>
        <dbReference type="EMBL" id="MDQ0893407.1"/>
    </source>
</evidence>
<sequence>MSPESPRPAGWYDDEADASRLRYWDGSDWSPHTTPRPSDAPASPVPPTVAPAASASPPAPIAPAAPAAFPVPPSAFPGAPAFDAIDEATTARPARATPAASEPPTATMPAPPERGIDEHTTVPDHGATATPPTPPPHGAVGGFGTPVPPPPPYGDHAASAPAFSYAPYQAAGRTFLAAWLFALFLGFWGADRFYLGKIGTAIAKLLTLGGLGVWVLVDLVLVLTGAQRDRDGRALEGYEEHRKVAWIVSGSLIAFGLLSGIISNVIAFSLR</sequence>
<feature type="transmembrane region" description="Helical" evidence="8">
    <location>
        <begin position="170"/>
        <end position="190"/>
    </location>
</feature>
<feature type="transmembrane region" description="Helical" evidence="8">
    <location>
        <begin position="202"/>
        <end position="223"/>
    </location>
</feature>
<keyword evidence="12" id="KW-1185">Reference proteome</keyword>
<feature type="domain" description="DUF2510" evidence="10">
    <location>
        <begin position="9"/>
        <end position="41"/>
    </location>
</feature>
<accession>A0ABU0R6P1</accession>
<evidence type="ECO:0000256" key="1">
    <source>
        <dbReference type="ARBA" id="ARBA00004141"/>
    </source>
</evidence>
<gene>
    <name evidence="11" type="ORF">QFZ26_000962</name>
</gene>
<comment type="subcellular location">
    <subcellularLocation>
        <location evidence="1">Membrane</location>
        <topology evidence="1">Multi-pass membrane protein</topology>
    </subcellularLocation>
</comment>
<proteinExistence type="predicted"/>
<feature type="domain" description="TM2" evidence="9">
    <location>
        <begin position="173"/>
        <end position="220"/>
    </location>
</feature>
<dbReference type="EMBL" id="JAUSYY010000001">
    <property type="protein sequence ID" value="MDQ0893407.1"/>
    <property type="molecule type" value="Genomic_DNA"/>
</dbReference>
<reference evidence="11 12" key="1">
    <citation type="submission" date="2023-07" db="EMBL/GenBank/DDBJ databases">
        <title>Comparative genomics of wheat-associated soil bacteria to identify genetic determinants of phenazine resistance.</title>
        <authorList>
            <person name="Mouncey N."/>
        </authorList>
    </citation>
    <scope>NUCLEOTIDE SEQUENCE [LARGE SCALE GENOMIC DNA]</scope>
    <source>
        <strain evidence="11 12">V3I3</strain>
    </source>
</reference>
<evidence type="ECO:0000259" key="10">
    <source>
        <dbReference type="Pfam" id="PF10708"/>
    </source>
</evidence>